<reference evidence="2 3" key="1">
    <citation type="journal article" date="2016" name="Proc. Natl. Acad. Sci. U.S.A.">
        <title>Comparative genomics of biotechnologically important yeasts.</title>
        <authorList>
            <person name="Riley R."/>
            <person name="Haridas S."/>
            <person name="Wolfe K.H."/>
            <person name="Lopes M.R."/>
            <person name="Hittinger C.T."/>
            <person name="Goeker M."/>
            <person name="Salamov A.A."/>
            <person name="Wisecaver J.H."/>
            <person name="Long T.M."/>
            <person name="Calvey C.H."/>
            <person name="Aerts A.L."/>
            <person name="Barry K.W."/>
            <person name="Choi C."/>
            <person name="Clum A."/>
            <person name="Coughlan A.Y."/>
            <person name="Deshpande S."/>
            <person name="Douglass A.P."/>
            <person name="Hanson S.J."/>
            <person name="Klenk H.-P."/>
            <person name="LaButti K.M."/>
            <person name="Lapidus A."/>
            <person name="Lindquist E.A."/>
            <person name="Lipzen A.M."/>
            <person name="Meier-Kolthoff J.P."/>
            <person name="Ohm R.A."/>
            <person name="Otillar R.P."/>
            <person name="Pangilinan J.L."/>
            <person name="Peng Y."/>
            <person name="Rokas A."/>
            <person name="Rosa C.A."/>
            <person name="Scheuner C."/>
            <person name="Sibirny A.A."/>
            <person name="Slot J.C."/>
            <person name="Stielow J.B."/>
            <person name="Sun H."/>
            <person name="Kurtzman C.P."/>
            <person name="Blackwell M."/>
            <person name="Grigoriev I.V."/>
            <person name="Jeffries T.W."/>
        </authorList>
    </citation>
    <scope>NUCLEOTIDE SEQUENCE [LARGE SCALE GENOMIC DNA]</scope>
    <source>
        <strain evidence="2 3">NRRL Y-11557</strain>
    </source>
</reference>
<gene>
    <name evidence="2" type="ORF">LIPSTDRAFT_213174</name>
</gene>
<name>A0A1E3QDI9_LIPST</name>
<organism evidence="2 3">
    <name type="scientific">Lipomyces starkeyi NRRL Y-11557</name>
    <dbReference type="NCBI Taxonomy" id="675824"/>
    <lineage>
        <taxon>Eukaryota</taxon>
        <taxon>Fungi</taxon>
        <taxon>Dikarya</taxon>
        <taxon>Ascomycota</taxon>
        <taxon>Saccharomycotina</taxon>
        <taxon>Lipomycetes</taxon>
        <taxon>Lipomycetales</taxon>
        <taxon>Lipomycetaceae</taxon>
        <taxon>Lipomyces</taxon>
    </lineage>
</organism>
<dbReference type="AlphaFoldDB" id="A0A1E3QDI9"/>
<dbReference type="OrthoDB" id="10373059at2759"/>
<evidence type="ECO:0000313" key="3">
    <source>
        <dbReference type="Proteomes" id="UP000094385"/>
    </source>
</evidence>
<evidence type="ECO:0000256" key="1">
    <source>
        <dbReference type="SAM" id="MobiDB-lite"/>
    </source>
</evidence>
<feature type="region of interest" description="Disordered" evidence="1">
    <location>
        <begin position="36"/>
        <end position="154"/>
    </location>
</feature>
<keyword evidence="3" id="KW-1185">Reference proteome</keyword>
<protein>
    <submittedName>
        <fullName evidence="2">Uncharacterized protein</fullName>
    </submittedName>
</protein>
<dbReference type="EMBL" id="KV454290">
    <property type="protein sequence ID" value="ODQ75690.1"/>
    <property type="molecule type" value="Genomic_DNA"/>
</dbReference>
<accession>A0A1E3QDI9</accession>
<proteinExistence type="predicted"/>
<evidence type="ECO:0000313" key="2">
    <source>
        <dbReference type="EMBL" id="ODQ75690.1"/>
    </source>
</evidence>
<sequence length="154" mass="16326">MLAMASTASATAAFFSSSSDDISLLASSDRVDSPFAPFNPAIREFAPSRQLTSTSSSTGVIGSKRPGTPAQDSFEADSFSNPGSPSHEFDERKAIPSALLDSPQATDRRPDAAVNRYSNGPSFGLRSVSSSAQQPQQPPQDMSISKLERHSSRE</sequence>
<dbReference type="Proteomes" id="UP000094385">
    <property type="component" value="Unassembled WGS sequence"/>
</dbReference>
<feature type="compositionally biased region" description="Polar residues" evidence="1">
    <location>
        <begin position="116"/>
        <end position="132"/>
    </location>
</feature>